<dbReference type="Pfam" id="PF00437">
    <property type="entry name" value="T2SSE"/>
    <property type="match status" value="1"/>
</dbReference>
<dbReference type="EMBL" id="JPWI01000015">
    <property type="protein sequence ID" value="RCK43183.1"/>
    <property type="molecule type" value="Genomic_DNA"/>
</dbReference>
<protein>
    <recommendedName>
        <fullName evidence="3">Bacterial type II secretion system protein E domain-containing protein</fullName>
    </recommendedName>
</protein>
<dbReference type="RefSeq" id="WP_114099648.1">
    <property type="nucleotide sequence ID" value="NZ_JPWI01000015.1"/>
</dbReference>
<dbReference type="OrthoDB" id="9810761at2"/>
<dbReference type="Gene3D" id="3.30.450.90">
    <property type="match status" value="1"/>
</dbReference>
<dbReference type="Gene3D" id="3.40.50.300">
    <property type="entry name" value="P-loop containing nucleotide triphosphate hydrolases"/>
    <property type="match status" value="1"/>
</dbReference>
<evidence type="ECO:0000256" key="1">
    <source>
        <dbReference type="ARBA" id="ARBA00006611"/>
    </source>
</evidence>
<feature type="region of interest" description="Disordered" evidence="2">
    <location>
        <begin position="403"/>
        <end position="423"/>
    </location>
</feature>
<evidence type="ECO:0000313" key="4">
    <source>
        <dbReference type="EMBL" id="RCK43183.1"/>
    </source>
</evidence>
<dbReference type="InterPro" id="IPR050921">
    <property type="entry name" value="T4SS_GSP_E_ATPase"/>
</dbReference>
<dbReference type="PANTHER" id="PTHR30486:SF6">
    <property type="entry name" value="TYPE IV PILUS RETRACTATION ATPASE PILT"/>
    <property type="match status" value="1"/>
</dbReference>
<comment type="similarity">
    <text evidence="1">Belongs to the GSP E family.</text>
</comment>
<gene>
    <name evidence="4" type="ORF">TH30_19365</name>
</gene>
<feature type="domain" description="Bacterial type II secretion system protein E" evidence="3">
    <location>
        <begin position="116"/>
        <end position="283"/>
    </location>
</feature>
<dbReference type="PANTHER" id="PTHR30486">
    <property type="entry name" value="TWITCHING MOTILITY PROTEIN PILT"/>
    <property type="match status" value="1"/>
</dbReference>
<dbReference type="InterPro" id="IPR001482">
    <property type="entry name" value="T2SS/T4SS_dom"/>
</dbReference>
<accession>A0A367WP04</accession>
<sequence>MAQTTENYTQVLLKRYEPLRKVIKSPRWKGDVTSVNINGPHMLNVYVAGKGVLWLPEKDASFLTRDYIFDLYRGLAAHYGVVFNDNMPLLACKTPDGDRLMGITGPTVDGTGMASSIRIKRPITVSWEDYGLKTADIDRIRQTFVDGETVLIPGGTNAGKTTVLNLAAKDIPPDDRVMTMEDTRELVFDHVRDRVHLVYSRYDSKIRITPADLIDAIVRMEPKHNWMSELSIRNALAAVQVMDLGHSFSATTHAPTLLDALRGWRRRIAMAGGAEAEISAIMDLFADRVALMIQVERMPANAKGVADKRLITDVRSAKEVLDKKSIRDELRAEPVFPNMPEPEDMRRMVKAMNGGRKLSEIQEESLKMWAMMISMMRTDRANDDHFGTVNDSVLLSPEERMITGSDPLEAEPADEPVFRESLT</sequence>
<comment type="caution">
    <text evidence="4">The sequence shown here is derived from an EMBL/GenBank/DDBJ whole genome shotgun (WGS) entry which is preliminary data.</text>
</comment>
<name>A0A367WP04_9PROT</name>
<dbReference type="GO" id="GO:0016887">
    <property type="term" value="F:ATP hydrolysis activity"/>
    <property type="evidence" value="ECO:0007669"/>
    <property type="project" value="InterPro"/>
</dbReference>
<evidence type="ECO:0000313" key="5">
    <source>
        <dbReference type="Proteomes" id="UP000252255"/>
    </source>
</evidence>
<reference evidence="4 5" key="1">
    <citation type="submission" date="2014-07" db="EMBL/GenBank/DDBJ databases">
        <title>Draft genome sequence of Thalassospira profundimaris PR54-5.</title>
        <authorList>
            <person name="Lai Q."/>
            <person name="Shao Z."/>
        </authorList>
    </citation>
    <scope>NUCLEOTIDE SEQUENCE [LARGE SCALE GENOMIC DNA]</scope>
    <source>
        <strain evidence="4 5">PR54-5</strain>
    </source>
</reference>
<evidence type="ECO:0000256" key="2">
    <source>
        <dbReference type="SAM" id="MobiDB-lite"/>
    </source>
</evidence>
<evidence type="ECO:0000259" key="3">
    <source>
        <dbReference type="Pfam" id="PF00437"/>
    </source>
</evidence>
<organism evidence="4 5">
    <name type="scientific">Thalassospira profundimaris</name>
    <dbReference type="NCBI Taxonomy" id="502049"/>
    <lineage>
        <taxon>Bacteria</taxon>
        <taxon>Pseudomonadati</taxon>
        <taxon>Pseudomonadota</taxon>
        <taxon>Alphaproteobacteria</taxon>
        <taxon>Rhodospirillales</taxon>
        <taxon>Thalassospiraceae</taxon>
        <taxon>Thalassospira</taxon>
    </lineage>
</organism>
<dbReference type="AlphaFoldDB" id="A0A367WP04"/>
<proteinExistence type="inferred from homology"/>
<dbReference type="InterPro" id="IPR027417">
    <property type="entry name" value="P-loop_NTPase"/>
</dbReference>
<dbReference type="SUPFAM" id="SSF52540">
    <property type="entry name" value="P-loop containing nucleoside triphosphate hydrolases"/>
    <property type="match status" value="1"/>
</dbReference>
<dbReference type="Proteomes" id="UP000252255">
    <property type="component" value="Unassembled WGS sequence"/>
</dbReference>